<comment type="caution">
    <text evidence="1">The sequence shown here is derived from an EMBL/GenBank/DDBJ whole genome shotgun (WGS) entry which is preliminary data.</text>
</comment>
<evidence type="ECO:0000313" key="1">
    <source>
        <dbReference type="EMBL" id="KAK0701416.1"/>
    </source>
</evidence>
<organism evidence="1 2">
    <name type="scientific">Apiosordaria backusii</name>
    <dbReference type="NCBI Taxonomy" id="314023"/>
    <lineage>
        <taxon>Eukaryota</taxon>
        <taxon>Fungi</taxon>
        <taxon>Dikarya</taxon>
        <taxon>Ascomycota</taxon>
        <taxon>Pezizomycotina</taxon>
        <taxon>Sordariomycetes</taxon>
        <taxon>Sordariomycetidae</taxon>
        <taxon>Sordariales</taxon>
        <taxon>Lasiosphaeriaceae</taxon>
        <taxon>Apiosordaria</taxon>
    </lineage>
</organism>
<protein>
    <submittedName>
        <fullName evidence="1">Uncharacterized protein</fullName>
    </submittedName>
</protein>
<evidence type="ECO:0000313" key="2">
    <source>
        <dbReference type="Proteomes" id="UP001172159"/>
    </source>
</evidence>
<proteinExistence type="predicted"/>
<dbReference type="EMBL" id="JAUKTV010000028">
    <property type="protein sequence ID" value="KAK0701416.1"/>
    <property type="molecule type" value="Genomic_DNA"/>
</dbReference>
<keyword evidence="2" id="KW-1185">Reference proteome</keyword>
<dbReference type="AlphaFoldDB" id="A0AA39ZPS0"/>
<gene>
    <name evidence="1" type="ORF">B0T21DRAFT_114987</name>
</gene>
<accession>A0AA39ZPS0</accession>
<reference evidence="1" key="1">
    <citation type="submission" date="2023-06" db="EMBL/GenBank/DDBJ databases">
        <title>Genome-scale phylogeny and comparative genomics of the fungal order Sordariales.</title>
        <authorList>
            <consortium name="Lawrence Berkeley National Laboratory"/>
            <person name="Hensen N."/>
            <person name="Bonometti L."/>
            <person name="Westerberg I."/>
            <person name="Brannstrom I.O."/>
            <person name="Guillou S."/>
            <person name="Cros-Aarteil S."/>
            <person name="Calhoun S."/>
            <person name="Haridas S."/>
            <person name="Kuo A."/>
            <person name="Mondo S."/>
            <person name="Pangilinan J."/>
            <person name="Riley R."/>
            <person name="Labutti K."/>
            <person name="Andreopoulos B."/>
            <person name="Lipzen A."/>
            <person name="Chen C."/>
            <person name="Yanf M."/>
            <person name="Daum C."/>
            <person name="Ng V."/>
            <person name="Clum A."/>
            <person name="Steindorff A."/>
            <person name="Ohm R."/>
            <person name="Martin F."/>
            <person name="Silar P."/>
            <person name="Natvig D."/>
            <person name="Lalanne C."/>
            <person name="Gautier V."/>
            <person name="Ament-Velasquez S.L."/>
            <person name="Kruys A."/>
            <person name="Hutchinson M.I."/>
            <person name="Powell A.J."/>
            <person name="Barry K."/>
            <person name="Miller A.N."/>
            <person name="Grigoriev I.V."/>
            <person name="Debuchy R."/>
            <person name="Gladieux P."/>
            <person name="Thoren M.H."/>
            <person name="Johannesson H."/>
        </authorList>
    </citation>
    <scope>NUCLEOTIDE SEQUENCE</scope>
    <source>
        <strain evidence="1">CBS 540.89</strain>
    </source>
</reference>
<dbReference type="Proteomes" id="UP001172159">
    <property type="component" value="Unassembled WGS sequence"/>
</dbReference>
<name>A0AA39ZPS0_9PEZI</name>
<sequence>MTPPHQILSCGGRRFLKLSFAWRSLAAETGRCQMSGRRLEGAGTGTGIGRRQAILGASMKQDASGGKHAGHLSHGNVDVRAQKEKNVTLACHLGAIETKSGASTRTGDNSRDNYLGRVKLVAVIVPRRHSDYLIACLANALV</sequence>